<dbReference type="EMBL" id="PDCK01000044">
    <property type="protein sequence ID" value="PRQ27419.1"/>
    <property type="molecule type" value="Genomic_DNA"/>
</dbReference>
<reference evidence="1 2" key="1">
    <citation type="journal article" date="2018" name="Nat. Genet.">
        <title>The Rosa genome provides new insights in the design of modern roses.</title>
        <authorList>
            <person name="Bendahmane M."/>
        </authorList>
    </citation>
    <scope>NUCLEOTIDE SEQUENCE [LARGE SCALE GENOMIC DNA]</scope>
    <source>
        <strain evidence="2">cv. Old Blush</strain>
    </source>
</reference>
<sequence length="53" mass="6199">MGLLLMQPQLQLNLQRPSSLENQSSMRLLLMRSQLQLNLQHRLRSVTEKLSLL</sequence>
<dbReference type="Proteomes" id="UP000238479">
    <property type="component" value="Chromosome 6"/>
</dbReference>
<evidence type="ECO:0000313" key="1">
    <source>
        <dbReference type="EMBL" id="PRQ27419.1"/>
    </source>
</evidence>
<accession>A0A2P6PZU3</accession>
<organism evidence="1 2">
    <name type="scientific">Rosa chinensis</name>
    <name type="common">China rose</name>
    <dbReference type="NCBI Taxonomy" id="74649"/>
    <lineage>
        <taxon>Eukaryota</taxon>
        <taxon>Viridiplantae</taxon>
        <taxon>Streptophyta</taxon>
        <taxon>Embryophyta</taxon>
        <taxon>Tracheophyta</taxon>
        <taxon>Spermatophyta</taxon>
        <taxon>Magnoliopsida</taxon>
        <taxon>eudicotyledons</taxon>
        <taxon>Gunneridae</taxon>
        <taxon>Pentapetalae</taxon>
        <taxon>rosids</taxon>
        <taxon>fabids</taxon>
        <taxon>Rosales</taxon>
        <taxon>Rosaceae</taxon>
        <taxon>Rosoideae</taxon>
        <taxon>Rosoideae incertae sedis</taxon>
        <taxon>Rosa</taxon>
    </lineage>
</organism>
<gene>
    <name evidence="1" type="ORF">RchiOBHm_Chr6g0305111</name>
</gene>
<name>A0A2P6PZU3_ROSCH</name>
<keyword evidence="2" id="KW-1185">Reference proteome</keyword>
<dbReference type="Gramene" id="PRQ27419">
    <property type="protein sequence ID" value="PRQ27419"/>
    <property type="gene ID" value="RchiOBHm_Chr6g0305111"/>
</dbReference>
<dbReference type="AlphaFoldDB" id="A0A2P6PZU3"/>
<proteinExistence type="predicted"/>
<protein>
    <submittedName>
        <fullName evidence="1">Uncharacterized protein</fullName>
    </submittedName>
</protein>
<comment type="caution">
    <text evidence="1">The sequence shown here is derived from an EMBL/GenBank/DDBJ whole genome shotgun (WGS) entry which is preliminary data.</text>
</comment>
<evidence type="ECO:0000313" key="2">
    <source>
        <dbReference type="Proteomes" id="UP000238479"/>
    </source>
</evidence>